<dbReference type="RefSeq" id="WP_146799059.1">
    <property type="nucleotide sequence ID" value="NZ_VOLP01000009.1"/>
</dbReference>
<dbReference type="AlphaFoldDB" id="A0A5C6QKK7"/>
<evidence type="ECO:0000313" key="4">
    <source>
        <dbReference type="Proteomes" id="UP000321917"/>
    </source>
</evidence>
<accession>A0A5C6QKK7</accession>
<keyword evidence="3" id="KW-1185">Reference proteome</keyword>
<evidence type="ECO:0000313" key="3">
    <source>
        <dbReference type="Proteomes" id="UP000321525"/>
    </source>
</evidence>
<evidence type="ECO:0008006" key="5">
    <source>
        <dbReference type="Google" id="ProtNLM"/>
    </source>
</evidence>
<name>A0A5C6QKK7_9GAMM</name>
<comment type="caution">
    <text evidence="2">The sequence shown here is derived from an EMBL/GenBank/DDBJ whole genome shotgun (WGS) entry which is preliminary data.</text>
</comment>
<dbReference type="EMBL" id="VOLQ01000008">
    <property type="protein sequence ID" value="TWX69160.1"/>
    <property type="molecule type" value="Genomic_DNA"/>
</dbReference>
<reference evidence="2 4" key="1">
    <citation type="submission" date="2019-07" db="EMBL/GenBank/DDBJ databases">
        <title>Genomes of sea-ice associated Colwellia species.</title>
        <authorList>
            <person name="Bowman J.P."/>
        </authorList>
    </citation>
    <scope>NUCLEOTIDE SEQUENCE [LARGE SCALE GENOMIC DNA]</scope>
    <source>
        <strain evidence="1 3">ACAM 607</strain>
        <strain evidence="2 4">IC036</strain>
    </source>
</reference>
<dbReference type="Proteomes" id="UP000321917">
    <property type="component" value="Unassembled WGS sequence"/>
</dbReference>
<organism evidence="2 4">
    <name type="scientific">Colwellia hornerae</name>
    <dbReference type="NCBI Taxonomy" id="89402"/>
    <lineage>
        <taxon>Bacteria</taxon>
        <taxon>Pseudomonadati</taxon>
        <taxon>Pseudomonadota</taxon>
        <taxon>Gammaproteobacteria</taxon>
        <taxon>Alteromonadales</taxon>
        <taxon>Colwelliaceae</taxon>
        <taxon>Colwellia</taxon>
    </lineage>
</organism>
<proteinExistence type="predicted"/>
<gene>
    <name evidence="1" type="ORF">ESZ26_07130</name>
    <name evidence="2" type="ORF">ESZ27_05890</name>
</gene>
<sequence length="250" mass="29291">MFDVTKLLNFGVGESSTSENNICFSSSKGLLRKYEWLVFVDSRGLERECSVEETWLYKLCKSLDLRGISYLAVSRPKNITVFATLVNFLNLNNIHFNKLLTNLGFVDCTPKKHIFIKDINEQTKEFFNEDLEVHIFPQYLDSEEEMINLYNLQYSDDYLMEVVKHLNLSFIESYFITTPIIDSSLMFKRKRPDCFYKQLKVTNEFIHKINLLSNGKILKMEPLSLCTFDGVHFTESDHTKLSDDVIKWIL</sequence>
<dbReference type="Proteomes" id="UP000321525">
    <property type="component" value="Unassembled WGS sequence"/>
</dbReference>
<evidence type="ECO:0000313" key="2">
    <source>
        <dbReference type="EMBL" id="TWX69160.1"/>
    </source>
</evidence>
<dbReference type="EMBL" id="VOLR01000008">
    <property type="protein sequence ID" value="TWX60830.1"/>
    <property type="molecule type" value="Genomic_DNA"/>
</dbReference>
<dbReference type="OrthoDB" id="9554543at2"/>
<evidence type="ECO:0000313" key="1">
    <source>
        <dbReference type="EMBL" id="TWX60830.1"/>
    </source>
</evidence>
<protein>
    <recommendedName>
        <fullName evidence="5">SGNH/GDSL hydrolase family protein</fullName>
    </recommendedName>
</protein>